<sequence length="685" mass="76571">MNAGLFPFAGLPLPRISPKPKAIIRDDRFEGIVVGAGPAGLMLTFLLARYGLTAESVLCIDAKAARVQNGHADGLQPRTLEVLRSLGLAGPMLDDGRHLSEFAIWEPSAVDGIIQRSSLARTTTPSSRYPHVVTIHQGRVEQILEAGLLQYSATGIQRRSRLVDVHIDPAGDSEFPVVAKVDCDGVVRTIRTRYLVRADGAHSAVRRAAGLELEGNGPDEVWGALDLVVNTDFPDIRRRSLIRSRHDTVFVIPRERNASGEYLTRLYVRMPCESCGFDYTSECELSLRGRTNSNAILEQARRVFGPFYLDLKGEIEWWSCYQTRQRILKQYIVSDADDIGRIFLVGDACHTHSPMAGQGMNVSMMDAYNLGWKLAYSIMGLTSVPLDSFQSNAILKTYHFERFPVAQQLIEFDREYAAKFAAAKDMSLCEDRSTARVNDIMGCRRRVNGFSSGCSIQYAESILTRKTGLTTSLSRPSLLALAPGTRLPNVRLKRYADGEYCDIHDVMKMGIRPAKTVSEMFSNGRFRVLCLASSDFLSSDGVSARALHWIGEALLPQFPNDVVEQFVIYPPNRCPRNWSDLPTSLKRHSEMRLYDGLAVQGAYELFEVNVHQGALIILRPEGYIGMIASLERHGLLQDYFTSCLRRRLVSYTAHVRTIMVSFIISPNSFQASFYSQYTRVRAIKS</sequence>
<reference evidence="1" key="1">
    <citation type="submission" date="2018-02" db="EMBL/GenBank/DDBJ databases">
        <title>The genomes of Aspergillus section Nigri reveals drivers in fungal speciation.</title>
        <authorList>
            <consortium name="DOE Joint Genome Institute"/>
            <person name="Vesth T.C."/>
            <person name="Nybo J."/>
            <person name="Theobald S."/>
            <person name="Brandl J."/>
            <person name="Frisvad J.C."/>
            <person name="Nielsen K.F."/>
            <person name="Lyhne E.K."/>
            <person name="Kogle M.E."/>
            <person name="Kuo A."/>
            <person name="Riley R."/>
            <person name="Clum A."/>
            <person name="Nolan M."/>
            <person name="Lipzen A."/>
            <person name="Salamov A."/>
            <person name="Henrissat B."/>
            <person name="Wiebenga A."/>
            <person name="De vries R.P."/>
            <person name="Grigoriev I.V."/>
            <person name="Mortensen U.H."/>
            <person name="Andersen M.R."/>
            <person name="Baker S.E."/>
        </authorList>
    </citation>
    <scope>NUCLEOTIDE SEQUENCE</scope>
    <source>
        <strain evidence="1">CBS 621.78</strain>
    </source>
</reference>
<dbReference type="Proteomes" id="UP000249057">
    <property type="component" value="Unassembled WGS sequence"/>
</dbReference>
<organism evidence="1 2">
    <name type="scientific">Aspergillus brunneoviolaceus CBS 621.78</name>
    <dbReference type="NCBI Taxonomy" id="1450534"/>
    <lineage>
        <taxon>Eukaryota</taxon>
        <taxon>Fungi</taxon>
        <taxon>Dikarya</taxon>
        <taxon>Ascomycota</taxon>
        <taxon>Pezizomycotina</taxon>
        <taxon>Eurotiomycetes</taxon>
        <taxon>Eurotiomycetidae</taxon>
        <taxon>Eurotiales</taxon>
        <taxon>Aspergillaceae</taxon>
        <taxon>Aspergillus</taxon>
        <taxon>Aspergillus subgen. Circumdati</taxon>
    </lineage>
</organism>
<keyword evidence="2" id="KW-1185">Reference proteome</keyword>
<gene>
    <name evidence="1" type="ORF">BO95DRAFT_502709</name>
</gene>
<protein>
    <submittedName>
        <fullName evidence="1">Uncharacterized protein</fullName>
    </submittedName>
</protein>
<evidence type="ECO:0000313" key="2">
    <source>
        <dbReference type="Proteomes" id="UP000249057"/>
    </source>
</evidence>
<evidence type="ECO:0000313" key="1">
    <source>
        <dbReference type="EMBL" id="RAH43105.1"/>
    </source>
</evidence>
<accession>A0ACD1G1J5</accession>
<proteinExistence type="predicted"/>
<name>A0ACD1G1J5_9EURO</name>
<dbReference type="EMBL" id="KZ825366">
    <property type="protein sequence ID" value="RAH43105.1"/>
    <property type="molecule type" value="Genomic_DNA"/>
</dbReference>